<sequence>MNIIGQEGLLRHLLLVLVGGGHILIEGVPGLAKTLAVRSMAESLQLNCKRIQFTPDLLPADLIGTMIFHQSKDEFVPRHGPIFTQILLADEINRAPAKVQSALLEAMGEQQVTIGDTSYKLPKPFFVMATQNPIEEEGTYPLPAAQLDRFDMKYVVRYPSPKDELELLMQYQHGQLGFQKTVCEAGETRGVEDEPPGKKRKDKPESQSKTQNKTQVEGHDEAHEDVHGYRLSPQDLFRMREIAGQIHLGEPLARYIINIVNATRETNSRLEFSRYLDLGASPRASLALCRYAALNALFSGRDHVLPHDIKVVCPAVLRHRLLLSYEAEAANQNADDVIQQILQTVVVP</sequence>
<dbReference type="InterPro" id="IPR011703">
    <property type="entry name" value="ATPase_AAA-3"/>
</dbReference>
<keyword evidence="5" id="KW-1185">Reference proteome</keyword>
<gene>
    <name evidence="4" type="ORF">P0082_02950</name>
</gene>
<organism evidence="4 5">
    <name type="scientific">Candidatus Haliotispira prima</name>
    <dbReference type="NCBI Taxonomy" id="3034016"/>
    <lineage>
        <taxon>Bacteria</taxon>
        <taxon>Pseudomonadati</taxon>
        <taxon>Spirochaetota</taxon>
        <taxon>Spirochaetia</taxon>
        <taxon>Spirochaetales</taxon>
        <taxon>Spirochaetaceae</taxon>
        <taxon>Candidatus Haliotispira</taxon>
    </lineage>
</organism>
<dbReference type="Gene3D" id="3.40.50.300">
    <property type="entry name" value="P-loop containing nucleotide triphosphate hydrolases"/>
    <property type="match status" value="1"/>
</dbReference>
<feature type="region of interest" description="Disordered" evidence="1">
    <location>
        <begin position="187"/>
        <end position="227"/>
    </location>
</feature>
<protein>
    <submittedName>
        <fullName evidence="4">AAA family ATPase</fullName>
    </submittedName>
</protein>
<dbReference type="InterPro" id="IPR027417">
    <property type="entry name" value="P-loop_NTPase"/>
</dbReference>
<dbReference type="PANTHER" id="PTHR42759">
    <property type="entry name" value="MOXR FAMILY PROTEIN"/>
    <property type="match status" value="1"/>
</dbReference>
<dbReference type="Proteomes" id="UP001228690">
    <property type="component" value="Chromosome"/>
</dbReference>
<evidence type="ECO:0000256" key="1">
    <source>
        <dbReference type="SAM" id="MobiDB-lite"/>
    </source>
</evidence>
<feature type="domain" description="ChlI/MoxR AAA lid" evidence="3">
    <location>
        <begin position="274"/>
        <end position="341"/>
    </location>
</feature>
<dbReference type="SUPFAM" id="SSF52540">
    <property type="entry name" value="P-loop containing nucleoside triphosphate hydrolases"/>
    <property type="match status" value="1"/>
</dbReference>
<dbReference type="Gene3D" id="1.10.8.80">
    <property type="entry name" value="Magnesium chelatase subunit I, C-Terminal domain"/>
    <property type="match status" value="1"/>
</dbReference>
<evidence type="ECO:0000259" key="2">
    <source>
        <dbReference type="Pfam" id="PF07726"/>
    </source>
</evidence>
<dbReference type="PANTHER" id="PTHR42759:SF1">
    <property type="entry name" value="MAGNESIUM-CHELATASE SUBUNIT CHLD"/>
    <property type="match status" value="1"/>
</dbReference>
<dbReference type="Pfam" id="PF07726">
    <property type="entry name" value="AAA_3"/>
    <property type="match status" value="1"/>
</dbReference>
<dbReference type="InterPro" id="IPR041628">
    <property type="entry name" value="ChlI/MoxR_AAA_lid"/>
</dbReference>
<dbReference type="Pfam" id="PF17863">
    <property type="entry name" value="AAA_lid_2"/>
    <property type="match status" value="1"/>
</dbReference>
<proteinExistence type="predicted"/>
<dbReference type="InterPro" id="IPR050764">
    <property type="entry name" value="CbbQ/NirQ/NorQ/GpvN"/>
</dbReference>
<name>A0ABY8MK60_9SPIO</name>
<evidence type="ECO:0000259" key="3">
    <source>
        <dbReference type="Pfam" id="PF17863"/>
    </source>
</evidence>
<evidence type="ECO:0000313" key="4">
    <source>
        <dbReference type="EMBL" id="WGK70424.1"/>
    </source>
</evidence>
<accession>A0ABY8MK60</accession>
<feature type="compositionally biased region" description="Basic and acidic residues" evidence="1">
    <location>
        <begin position="187"/>
        <end position="206"/>
    </location>
</feature>
<dbReference type="EMBL" id="CP123443">
    <property type="protein sequence ID" value="WGK70424.1"/>
    <property type="molecule type" value="Genomic_DNA"/>
</dbReference>
<feature type="domain" description="ATPase AAA-3" evidence="2">
    <location>
        <begin position="22"/>
        <end position="151"/>
    </location>
</feature>
<reference evidence="4 5" key="1">
    <citation type="submission" date="2023-04" db="EMBL/GenBank/DDBJ databases">
        <title>Spirochaete genome identified in red abalone sample constitutes a novel genus.</title>
        <authorList>
            <person name="Sharma S.P."/>
            <person name="Purcell C.M."/>
            <person name="Hyde J.R."/>
            <person name="Severin A.J."/>
        </authorList>
    </citation>
    <scope>NUCLEOTIDE SEQUENCE [LARGE SCALE GENOMIC DNA]</scope>
    <source>
        <strain evidence="4 5">SP-2023</strain>
    </source>
</reference>
<feature type="compositionally biased region" description="Basic and acidic residues" evidence="1">
    <location>
        <begin position="216"/>
        <end position="227"/>
    </location>
</feature>
<dbReference type="PIRSF" id="PIRSF002849">
    <property type="entry name" value="AAA_ATPase_chaperone_MoxR_prd"/>
    <property type="match status" value="1"/>
</dbReference>
<evidence type="ECO:0000313" key="5">
    <source>
        <dbReference type="Proteomes" id="UP001228690"/>
    </source>
</evidence>